<keyword evidence="14" id="KW-1185">Reference proteome</keyword>
<proteinExistence type="predicted"/>
<dbReference type="Pfam" id="PF01584">
    <property type="entry name" value="CheW"/>
    <property type="match status" value="1"/>
</dbReference>
<dbReference type="InterPro" id="IPR008207">
    <property type="entry name" value="Sig_transdc_His_kin_Hpt_dom"/>
</dbReference>
<feature type="domain" description="CheW-like" evidence="11">
    <location>
        <begin position="486"/>
        <end position="620"/>
    </location>
</feature>
<evidence type="ECO:0000259" key="12">
    <source>
        <dbReference type="PROSITE" id="PS50894"/>
    </source>
</evidence>
<dbReference type="CDD" id="cd00088">
    <property type="entry name" value="HPT"/>
    <property type="match status" value="1"/>
</dbReference>
<evidence type="ECO:0000313" key="14">
    <source>
        <dbReference type="Proteomes" id="UP001218638"/>
    </source>
</evidence>
<dbReference type="InterPro" id="IPR001789">
    <property type="entry name" value="Sig_transdc_resp-reg_receiver"/>
</dbReference>
<dbReference type="InterPro" id="IPR036641">
    <property type="entry name" value="HPT_dom_sf"/>
</dbReference>
<dbReference type="Gene3D" id="1.20.120.160">
    <property type="entry name" value="HPT domain"/>
    <property type="match status" value="1"/>
</dbReference>
<feature type="domain" description="HPt" evidence="12">
    <location>
        <begin position="3"/>
        <end position="107"/>
    </location>
</feature>
<dbReference type="SUPFAM" id="SSF47226">
    <property type="entry name" value="Histidine-containing phosphotransfer domain, HPT domain"/>
    <property type="match status" value="1"/>
</dbReference>
<dbReference type="SUPFAM" id="SSF55874">
    <property type="entry name" value="ATPase domain of HSP90 chaperone/DNA topoisomerase II/histidine kinase"/>
    <property type="match status" value="1"/>
</dbReference>
<keyword evidence="4" id="KW-0808">Transferase</keyword>
<dbReference type="InterPro" id="IPR003594">
    <property type="entry name" value="HATPase_dom"/>
</dbReference>
<dbReference type="Gene3D" id="2.30.30.40">
    <property type="entry name" value="SH3 Domains"/>
    <property type="match status" value="1"/>
</dbReference>
<evidence type="ECO:0000256" key="1">
    <source>
        <dbReference type="ARBA" id="ARBA00000085"/>
    </source>
</evidence>
<dbReference type="Gene3D" id="3.40.50.2300">
    <property type="match status" value="1"/>
</dbReference>
<keyword evidence="3 7" id="KW-0597">Phosphoprotein</keyword>
<dbReference type="PROSITE" id="PS50109">
    <property type="entry name" value="HIS_KIN"/>
    <property type="match status" value="1"/>
</dbReference>
<dbReference type="RefSeq" id="WP_330928865.1">
    <property type="nucleotide sequence ID" value="NZ_CP119075.1"/>
</dbReference>
<dbReference type="InterPro" id="IPR036890">
    <property type="entry name" value="HATPase_C_sf"/>
</dbReference>
<evidence type="ECO:0000256" key="4">
    <source>
        <dbReference type="ARBA" id="ARBA00022679"/>
    </source>
</evidence>
<dbReference type="Pfam" id="PF02518">
    <property type="entry name" value="HATPase_c"/>
    <property type="match status" value="1"/>
</dbReference>
<evidence type="ECO:0000256" key="3">
    <source>
        <dbReference type="ARBA" id="ARBA00022553"/>
    </source>
</evidence>
<evidence type="ECO:0000256" key="6">
    <source>
        <dbReference type="PROSITE-ProRule" id="PRU00110"/>
    </source>
</evidence>
<feature type="region of interest" description="Disordered" evidence="8">
    <location>
        <begin position="133"/>
        <end position="187"/>
    </location>
</feature>
<dbReference type="InterPro" id="IPR005467">
    <property type="entry name" value="His_kinase_dom"/>
</dbReference>
<dbReference type="InterPro" id="IPR002545">
    <property type="entry name" value="CheW-lke_dom"/>
</dbReference>
<dbReference type="SMART" id="SM00260">
    <property type="entry name" value="CheW"/>
    <property type="match status" value="1"/>
</dbReference>
<dbReference type="AlphaFoldDB" id="A0AAF0I485"/>
<evidence type="ECO:0000259" key="9">
    <source>
        <dbReference type="PROSITE" id="PS50109"/>
    </source>
</evidence>
<dbReference type="PROSITE" id="PS50110">
    <property type="entry name" value="RESPONSE_REGULATORY"/>
    <property type="match status" value="1"/>
</dbReference>
<sequence>MSDDLSDFSLFDLFRLEAENQTQVMTEGLLALERDSTAQAELEACMRAAHSLKGAARIVGLDGGVSVAHVMEDCFVAAQQGGIKLDHARIDVLLQGVDLLTQIAQTSEADVAQWEGDRRAEIDAFLTRLSHADETQSEAAVPARETATEIPAEVTTESEASNKSPPPVSAQTSPPPLATGPKETGERVLRVTADNLDRMLALASESLVESRWLKPFGESLRKLRHLHQDLAHTLDAMRETEGTDDGGQTVAALHDSARELVAQCQQFVSARFDELEEFDHRSSRLSHRLYDVALAARMRPFADGVHGFPRLVRDVSRELGKQVRLELVGEGTTVDRNILEKLEAPLGHLLRNAIDHGVEAPEVRSTVGKPAEATIRLEARHNAGTLQVIVADDGRGIDIAGLRDKIVRRGLTNEETAQKMSETELWEFLFLPGFTMKDNVTKISGRGVGLDVVQSMVKQVRGTVRVTSQPGIGTRFLLQLPLTLSVVRALLVEIGGEVYAFPLANLAHTMKISRGSIAELEGRAHFDLAGQRVGLVSGHQVLGGKESTTSDETLSVVVVGETGNHYGIVVDRFREERELVVQPLDARLGKIQDIAAAAVMTDGSPVLIIDVEDMVRSVEKLVSSGQLSGMRETAVGTEATRAAPRILVVDDSLTVRELERKVLVGHGYQVEVAVDGMDGWNAVRSGRFDLVVTDVDMPRMDGIELVSLIKQDPHLSNVPVMIISYKDREEDRRRGLDAGADYYLTKGSFHDDTLVETVVDLIGEPNA</sequence>
<dbReference type="Pfam" id="PF00072">
    <property type="entry name" value="Response_reg"/>
    <property type="match status" value="1"/>
</dbReference>
<dbReference type="Gene3D" id="3.30.565.10">
    <property type="entry name" value="Histidine kinase-like ATPase, C-terminal domain"/>
    <property type="match status" value="1"/>
</dbReference>
<dbReference type="PRINTS" id="PR00344">
    <property type="entry name" value="BCTRLSENSOR"/>
</dbReference>
<gene>
    <name evidence="13" type="ORF">PXH66_07550</name>
</gene>
<evidence type="ECO:0000259" key="10">
    <source>
        <dbReference type="PROSITE" id="PS50110"/>
    </source>
</evidence>
<dbReference type="PROSITE" id="PS50894">
    <property type="entry name" value="HPT"/>
    <property type="match status" value="1"/>
</dbReference>
<evidence type="ECO:0000256" key="2">
    <source>
        <dbReference type="ARBA" id="ARBA00012438"/>
    </source>
</evidence>
<dbReference type="PANTHER" id="PTHR43395">
    <property type="entry name" value="SENSOR HISTIDINE KINASE CHEA"/>
    <property type="match status" value="1"/>
</dbReference>
<dbReference type="SUPFAM" id="SSF52172">
    <property type="entry name" value="CheY-like"/>
    <property type="match status" value="1"/>
</dbReference>
<organism evidence="13 14">
    <name type="scientific">Synoicihabitans lomoniglobus</name>
    <dbReference type="NCBI Taxonomy" id="2909285"/>
    <lineage>
        <taxon>Bacteria</taxon>
        <taxon>Pseudomonadati</taxon>
        <taxon>Verrucomicrobiota</taxon>
        <taxon>Opitutia</taxon>
        <taxon>Opitutales</taxon>
        <taxon>Opitutaceae</taxon>
        <taxon>Synoicihabitans</taxon>
    </lineage>
</organism>
<evidence type="ECO:0000256" key="5">
    <source>
        <dbReference type="ARBA" id="ARBA00022777"/>
    </source>
</evidence>
<keyword evidence="5 13" id="KW-0418">Kinase</keyword>
<reference evidence="13" key="1">
    <citation type="submission" date="2023-03" db="EMBL/GenBank/DDBJ databases">
        <title>Lomoglobus Profundus gen. nov., sp. nov., a novel member of the phylum Verrucomicrobia, isolated from deep-marine sediment of South China Sea.</title>
        <authorList>
            <person name="Ahmad T."/>
            <person name="Ishaq S.E."/>
            <person name="Wang F."/>
        </authorList>
    </citation>
    <scope>NUCLEOTIDE SEQUENCE</scope>
    <source>
        <strain evidence="13">LMO-M01</strain>
    </source>
</reference>
<dbReference type="FunFam" id="3.30.565.10:FF:000016">
    <property type="entry name" value="Chemotaxis protein CheA, putative"/>
    <property type="match status" value="1"/>
</dbReference>
<dbReference type="PANTHER" id="PTHR43395:SF1">
    <property type="entry name" value="CHEMOTAXIS PROTEIN CHEA"/>
    <property type="match status" value="1"/>
</dbReference>
<dbReference type="InterPro" id="IPR036061">
    <property type="entry name" value="CheW-like_dom_sf"/>
</dbReference>
<feature type="modified residue" description="Phosphohistidine" evidence="6">
    <location>
        <position position="50"/>
    </location>
</feature>
<dbReference type="GO" id="GO:0000155">
    <property type="term" value="F:phosphorelay sensor kinase activity"/>
    <property type="evidence" value="ECO:0007669"/>
    <property type="project" value="UniProtKB-ARBA"/>
</dbReference>
<comment type="catalytic activity">
    <reaction evidence="1">
        <text>ATP + protein L-histidine = ADP + protein N-phospho-L-histidine.</text>
        <dbReference type="EC" id="2.7.13.3"/>
    </reaction>
</comment>
<evidence type="ECO:0000256" key="7">
    <source>
        <dbReference type="PROSITE-ProRule" id="PRU00169"/>
    </source>
</evidence>
<dbReference type="InterPro" id="IPR004358">
    <property type="entry name" value="Sig_transdc_His_kin-like_C"/>
</dbReference>
<dbReference type="EMBL" id="CP119075">
    <property type="protein sequence ID" value="WED66703.1"/>
    <property type="molecule type" value="Genomic_DNA"/>
</dbReference>
<feature type="domain" description="Histidine kinase" evidence="9">
    <location>
        <begin position="281"/>
        <end position="484"/>
    </location>
</feature>
<dbReference type="SMART" id="SM00387">
    <property type="entry name" value="HATPase_c"/>
    <property type="match status" value="1"/>
</dbReference>
<dbReference type="EC" id="2.7.13.3" evidence="2"/>
<dbReference type="Pfam" id="PF01627">
    <property type="entry name" value="Hpt"/>
    <property type="match status" value="1"/>
</dbReference>
<evidence type="ECO:0000313" key="13">
    <source>
        <dbReference type="EMBL" id="WED66703.1"/>
    </source>
</evidence>
<dbReference type="InterPro" id="IPR011006">
    <property type="entry name" value="CheY-like_superfamily"/>
</dbReference>
<dbReference type="InterPro" id="IPR051315">
    <property type="entry name" value="Bact_Chemotaxis_CheA"/>
</dbReference>
<name>A0AAF0I485_9BACT</name>
<evidence type="ECO:0000256" key="8">
    <source>
        <dbReference type="SAM" id="MobiDB-lite"/>
    </source>
</evidence>
<dbReference type="SUPFAM" id="SSF50341">
    <property type="entry name" value="CheW-like"/>
    <property type="match status" value="1"/>
</dbReference>
<dbReference type="SMART" id="SM00073">
    <property type="entry name" value="HPT"/>
    <property type="match status" value="1"/>
</dbReference>
<dbReference type="SMART" id="SM00448">
    <property type="entry name" value="REC"/>
    <property type="match status" value="1"/>
</dbReference>
<dbReference type="KEGG" id="slom:PXH66_07550"/>
<evidence type="ECO:0000259" key="11">
    <source>
        <dbReference type="PROSITE" id="PS50851"/>
    </source>
</evidence>
<feature type="domain" description="Response regulatory" evidence="10">
    <location>
        <begin position="645"/>
        <end position="761"/>
    </location>
</feature>
<protein>
    <recommendedName>
        <fullName evidence="2">histidine kinase</fullName>
        <ecNumber evidence="2">2.7.13.3</ecNumber>
    </recommendedName>
</protein>
<dbReference type="Proteomes" id="UP001218638">
    <property type="component" value="Chromosome"/>
</dbReference>
<dbReference type="GO" id="GO:0006935">
    <property type="term" value="P:chemotaxis"/>
    <property type="evidence" value="ECO:0007669"/>
    <property type="project" value="InterPro"/>
</dbReference>
<accession>A0AAF0I485</accession>
<dbReference type="PROSITE" id="PS50851">
    <property type="entry name" value="CHEW"/>
    <property type="match status" value="1"/>
</dbReference>
<feature type="modified residue" description="4-aspartylphosphate" evidence="7">
    <location>
        <position position="694"/>
    </location>
</feature>
<feature type="compositionally biased region" description="Pro residues" evidence="8">
    <location>
        <begin position="164"/>
        <end position="178"/>
    </location>
</feature>